<accession>W4FLW0</accession>
<sequence length="255" mass="27873">MSFRPVPASPRTGTPWGGRINSKLQTEVTYYFYLRPIFPAVQLVLTFTLVMACVWLLDKTVQSMAIILVAGTLFGANIQLLTVQQGYFDASVKENPLLHLWSLEWGSCHEGALWPYFAEQTLPLWVQAPGYLWGSRASRGRSAVPGRSPLRGQAAMSAAAQLQVTPGGFSVLPASAWSSVWTSPTWPREDAQDGQLTAAERQSAADYRAGARAIAAPQQVVVPMSRTATAGESEAAEEEEPSWDPKDRLPSLHRS</sequence>
<dbReference type="RefSeq" id="XP_009842631.1">
    <property type="nucleotide sequence ID" value="XM_009844329.1"/>
</dbReference>
<keyword evidence="2" id="KW-1133">Transmembrane helix</keyword>
<feature type="region of interest" description="Disordered" evidence="1">
    <location>
        <begin position="222"/>
        <end position="255"/>
    </location>
</feature>
<gene>
    <name evidence="3" type="ORF">H257_16011</name>
</gene>
<feature type="compositionally biased region" description="Basic and acidic residues" evidence="1">
    <location>
        <begin position="243"/>
        <end position="255"/>
    </location>
</feature>
<reference evidence="3" key="1">
    <citation type="submission" date="2013-12" db="EMBL/GenBank/DDBJ databases">
        <title>The Genome Sequence of Aphanomyces astaci APO3.</title>
        <authorList>
            <consortium name="The Broad Institute Genomics Platform"/>
            <person name="Russ C."/>
            <person name="Tyler B."/>
            <person name="van West P."/>
            <person name="Dieguez-Uribeondo J."/>
            <person name="Young S.K."/>
            <person name="Zeng Q."/>
            <person name="Gargeya S."/>
            <person name="Fitzgerald M."/>
            <person name="Abouelleil A."/>
            <person name="Alvarado L."/>
            <person name="Chapman S.B."/>
            <person name="Gainer-Dewar J."/>
            <person name="Goldberg J."/>
            <person name="Griggs A."/>
            <person name="Gujja S."/>
            <person name="Hansen M."/>
            <person name="Howarth C."/>
            <person name="Imamovic A."/>
            <person name="Ireland A."/>
            <person name="Larimer J."/>
            <person name="McCowan C."/>
            <person name="Murphy C."/>
            <person name="Pearson M."/>
            <person name="Poon T.W."/>
            <person name="Priest M."/>
            <person name="Roberts A."/>
            <person name="Saif S."/>
            <person name="Shea T."/>
            <person name="Sykes S."/>
            <person name="Wortman J."/>
            <person name="Nusbaum C."/>
            <person name="Birren B."/>
        </authorList>
    </citation>
    <scope>NUCLEOTIDE SEQUENCE [LARGE SCALE GENOMIC DNA]</scope>
    <source>
        <strain evidence="3">APO3</strain>
    </source>
</reference>
<proteinExistence type="predicted"/>
<keyword evidence="2" id="KW-0812">Transmembrane</keyword>
<feature type="transmembrane region" description="Helical" evidence="2">
    <location>
        <begin position="37"/>
        <end position="57"/>
    </location>
</feature>
<dbReference type="OrthoDB" id="207378at2759"/>
<dbReference type="GeneID" id="20818007"/>
<feature type="transmembrane region" description="Helical" evidence="2">
    <location>
        <begin position="64"/>
        <end position="83"/>
    </location>
</feature>
<evidence type="ECO:0000256" key="2">
    <source>
        <dbReference type="SAM" id="Phobius"/>
    </source>
</evidence>
<protein>
    <submittedName>
        <fullName evidence="3">Uncharacterized protein</fullName>
    </submittedName>
</protein>
<dbReference type="AlphaFoldDB" id="W4FLW0"/>
<dbReference type="EMBL" id="KI913191">
    <property type="protein sequence ID" value="ETV67886.1"/>
    <property type="molecule type" value="Genomic_DNA"/>
</dbReference>
<evidence type="ECO:0000313" key="3">
    <source>
        <dbReference type="EMBL" id="ETV67886.1"/>
    </source>
</evidence>
<name>W4FLW0_APHAT</name>
<keyword evidence="2" id="KW-0472">Membrane</keyword>
<evidence type="ECO:0000256" key="1">
    <source>
        <dbReference type="SAM" id="MobiDB-lite"/>
    </source>
</evidence>
<dbReference type="STRING" id="112090.W4FLW0"/>
<organism evidence="3">
    <name type="scientific">Aphanomyces astaci</name>
    <name type="common">Crayfish plague agent</name>
    <dbReference type="NCBI Taxonomy" id="112090"/>
    <lineage>
        <taxon>Eukaryota</taxon>
        <taxon>Sar</taxon>
        <taxon>Stramenopiles</taxon>
        <taxon>Oomycota</taxon>
        <taxon>Saprolegniomycetes</taxon>
        <taxon>Saprolegniales</taxon>
        <taxon>Verrucalvaceae</taxon>
        <taxon>Aphanomyces</taxon>
    </lineage>
</organism>
<dbReference type="VEuPathDB" id="FungiDB:H257_16011"/>